<reference evidence="2" key="1">
    <citation type="submission" date="2021-02" db="EMBL/GenBank/DDBJ databases">
        <title>Natronoglycomyces albus gen. nov., sp. nov, a haloalkaliphilic actinobacterium from a soda solonchak soil.</title>
        <authorList>
            <person name="Sorokin D.Y."/>
            <person name="Khijniak T.V."/>
            <person name="Zakharycheva A.P."/>
            <person name="Boueva O.V."/>
            <person name="Ariskina E.V."/>
            <person name="Hahnke R.L."/>
            <person name="Bunk B."/>
            <person name="Sproer C."/>
            <person name="Schumann P."/>
            <person name="Evtushenko L.I."/>
            <person name="Kublanov I.V."/>
        </authorList>
    </citation>
    <scope>NUCLEOTIDE SEQUENCE</scope>
    <source>
        <strain evidence="2">DSM 106290</strain>
    </source>
</reference>
<protein>
    <submittedName>
        <fullName evidence="2">DUF397 domain-containing protein</fullName>
    </submittedName>
</protein>
<dbReference type="RefSeq" id="WP_213169949.1">
    <property type="nucleotide sequence ID" value="NZ_CP070496.1"/>
</dbReference>
<dbReference type="InterPro" id="IPR007278">
    <property type="entry name" value="DUF397"/>
</dbReference>
<evidence type="ECO:0000313" key="2">
    <source>
        <dbReference type="EMBL" id="QSB03951.1"/>
    </source>
</evidence>
<organism evidence="2 3">
    <name type="scientific">Natronoglycomyces albus</name>
    <dbReference type="NCBI Taxonomy" id="2811108"/>
    <lineage>
        <taxon>Bacteria</taxon>
        <taxon>Bacillati</taxon>
        <taxon>Actinomycetota</taxon>
        <taxon>Actinomycetes</taxon>
        <taxon>Glycomycetales</taxon>
        <taxon>Glycomycetaceae</taxon>
        <taxon>Natronoglycomyces</taxon>
    </lineage>
</organism>
<dbReference type="EMBL" id="CP070496">
    <property type="protein sequence ID" value="QSB03951.1"/>
    <property type="molecule type" value="Genomic_DNA"/>
</dbReference>
<dbReference type="KEGG" id="nav:JQS30_08945"/>
<name>A0A895XDS4_9ACTN</name>
<evidence type="ECO:0000313" key="3">
    <source>
        <dbReference type="Proteomes" id="UP000662939"/>
    </source>
</evidence>
<dbReference type="AlphaFoldDB" id="A0A895XDS4"/>
<sequence length="57" mass="6178">MARNVWRKSSRSGSTGNCVETKASGGAFCVRDSKLGDNSPVFGMTREDFSGFLRSTK</sequence>
<evidence type="ECO:0000259" key="1">
    <source>
        <dbReference type="Pfam" id="PF04149"/>
    </source>
</evidence>
<keyword evidence="3" id="KW-1185">Reference proteome</keyword>
<dbReference type="Pfam" id="PF04149">
    <property type="entry name" value="DUF397"/>
    <property type="match status" value="1"/>
</dbReference>
<gene>
    <name evidence="2" type="ORF">JQS30_08945</name>
</gene>
<feature type="domain" description="DUF397" evidence="1">
    <location>
        <begin position="5"/>
        <end position="57"/>
    </location>
</feature>
<proteinExistence type="predicted"/>
<dbReference type="Proteomes" id="UP000662939">
    <property type="component" value="Chromosome"/>
</dbReference>
<accession>A0A895XDS4</accession>